<gene>
    <name evidence="1" type="ORF">ACFQ16_27315</name>
</gene>
<accession>A0ABW3G3G0</accession>
<name>A0ABW3G3G0_9PSEU</name>
<evidence type="ECO:0000313" key="1">
    <source>
        <dbReference type="EMBL" id="MFD0923471.1"/>
    </source>
</evidence>
<dbReference type="EMBL" id="JBHTIW010000035">
    <property type="protein sequence ID" value="MFD0923471.1"/>
    <property type="molecule type" value="Genomic_DNA"/>
</dbReference>
<evidence type="ECO:0008006" key="3">
    <source>
        <dbReference type="Google" id="ProtNLM"/>
    </source>
</evidence>
<evidence type="ECO:0000313" key="2">
    <source>
        <dbReference type="Proteomes" id="UP001597018"/>
    </source>
</evidence>
<keyword evidence="2" id="KW-1185">Reference proteome</keyword>
<organism evidence="1 2">
    <name type="scientific">Saccharopolyspora rosea</name>
    <dbReference type="NCBI Taxonomy" id="524884"/>
    <lineage>
        <taxon>Bacteria</taxon>
        <taxon>Bacillati</taxon>
        <taxon>Actinomycetota</taxon>
        <taxon>Actinomycetes</taxon>
        <taxon>Pseudonocardiales</taxon>
        <taxon>Pseudonocardiaceae</taxon>
        <taxon>Saccharopolyspora</taxon>
    </lineage>
</organism>
<sequence length="71" mass="7500">MQVLLMFVITVGRQMIGQAADQPVVQTYLHAEAVPHACGCLCPCCLIGSVPPDVKSALGSCRIVPNFVCAK</sequence>
<reference evidence="2" key="1">
    <citation type="journal article" date="2019" name="Int. J. Syst. Evol. Microbiol.">
        <title>The Global Catalogue of Microorganisms (GCM) 10K type strain sequencing project: providing services to taxonomists for standard genome sequencing and annotation.</title>
        <authorList>
            <consortium name="The Broad Institute Genomics Platform"/>
            <consortium name="The Broad Institute Genome Sequencing Center for Infectious Disease"/>
            <person name="Wu L."/>
            <person name="Ma J."/>
        </authorList>
    </citation>
    <scope>NUCLEOTIDE SEQUENCE [LARGE SCALE GENOMIC DNA]</scope>
    <source>
        <strain evidence="2">CCUG 56401</strain>
    </source>
</reference>
<protein>
    <recommendedName>
        <fullName evidence="3">Secreted protein</fullName>
    </recommendedName>
</protein>
<dbReference type="Proteomes" id="UP001597018">
    <property type="component" value="Unassembled WGS sequence"/>
</dbReference>
<dbReference type="RefSeq" id="WP_380760109.1">
    <property type="nucleotide sequence ID" value="NZ_JBHTIW010000035.1"/>
</dbReference>
<comment type="caution">
    <text evidence="1">The sequence shown here is derived from an EMBL/GenBank/DDBJ whole genome shotgun (WGS) entry which is preliminary data.</text>
</comment>
<proteinExistence type="predicted"/>